<reference evidence="14" key="1">
    <citation type="submission" date="2018-01" db="EMBL/GenBank/DDBJ databases">
        <title>Complete genome of Tamlana sp. UJ94.</title>
        <authorList>
            <person name="Jung J."/>
            <person name="Chung D."/>
            <person name="Bae S.S."/>
            <person name="Baek K."/>
        </authorList>
    </citation>
    <scope>NUCLEOTIDE SEQUENCE [LARGE SCALE GENOMIC DNA]</scope>
    <source>
        <strain evidence="14">UJ94</strain>
    </source>
</reference>
<dbReference type="NCBIfam" id="TIGR04056">
    <property type="entry name" value="OMP_RagA_SusC"/>
    <property type="match status" value="1"/>
</dbReference>
<dbReference type="AlphaFoldDB" id="A0A2I7SEL7"/>
<dbReference type="SUPFAM" id="SSF49464">
    <property type="entry name" value="Carboxypeptidase regulatory domain-like"/>
    <property type="match status" value="1"/>
</dbReference>
<dbReference type="PROSITE" id="PS00018">
    <property type="entry name" value="EF_HAND_1"/>
    <property type="match status" value="1"/>
</dbReference>
<evidence type="ECO:0000256" key="9">
    <source>
        <dbReference type="RuleBase" id="RU003357"/>
    </source>
</evidence>
<dbReference type="InterPro" id="IPR039426">
    <property type="entry name" value="TonB-dep_rcpt-like"/>
</dbReference>
<dbReference type="InterPro" id="IPR037066">
    <property type="entry name" value="Plug_dom_sf"/>
</dbReference>
<feature type="chain" id="PRO_5014359389" evidence="10">
    <location>
        <begin position="44"/>
        <end position="1084"/>
    </location>
</feature>
<proteinExistence type="inferred from homology"/>
<dbReference type="OrthoDB" id="9768177at2"/>
<evidence type="ECO:0000313" key="14">
    <source>
        <dbReference type="Proteomes" id="UP000236592"/>
    </source>
</evidence>
<dbReference type="InterPro" id="IPR018247">
    <property type="entry name" value="EF_Hand_1_Ca_BS"/>
</dbReference>
<dbReference type="Gene3D" id="2.40.170.20">
    <property type="entry name" value="TonB-dependent receptor, beta-barrel domain"/>
    <property type="match status" value="1"/>
</dbReference>
<organism evidence="13 14">
    <name type="scientific">Pseudotamlana carrageenivorans</name>
    <dbReference type="NCBI Taxonomy" id="2069432"/>
    <lineage>
        <taxon>Bacteria</taxon>
        <taxon>Pseudomonadati</taxon>
        <taxon>Bacteroidota</taxon>
        <taxon>Flavobacteriia</taxon>
        <taxon>Flavobacteriales</taxon>
        <taxon>Flavobacteriaceae</taxon>
        <taxon>Pseudotamlana</taxon>
    </lineage>
</organism>
<keyword evidence="6 8" id="KW-0472">Membrane</keyword>
<protein>
    <submittedName>
        <fullName evidence="13">SusC/RagA family protein</fullName>
    </submittedName>
</protein>
<dbReference type="Pfam" id="PF00593">
    <property type="entry name" value="TonB_dep_Rec_b-barrel"/>
    <property type="match status" value="1"/>
</dbReference>
<evidence type="ECO:0000259" key="11">
    <source>
        <dbReference type="Pfam" id="PF00593"/>
    </source>
</evidence>
<evidence type="ECO:0000256" key="7">
    <source>
        <dbReference type="ARBA" id="ARBA00023237"/>
    </source>
</evidence>
<accession>A0A2I7SEL7</accession>
<dbReference type="InterPro" id="IPR012910">
    <property type="entry name" value="Plug_dom"/>
</dbReference>
<name>A0A2I7SEL7_9FLAO</name>
<dbReference type="EMBL" id="CP025938">
    <property type="protein sequence ID" value="AUS04336.1"/>
    <property type="molecule type" value="Genomic_DNA"/>
</dbReference>
<keyword evidence="7 8" id="KW-0998">Cell outer membrane</keyword>
<feature type="signal peptide" evidence="10">
    <location>
        <begin position="1"/>
        <end position="43"/>
    </location>
</feature>
<keyword evidence="10" id="KW-0732">Signal</keyword>
<evidence type="ECO:0000313" key="13">
    <source>
        <dbReference type="EMBL" id="AUS04336.1"/>
    </source>
</evidence>
<evidence type="ECO:0000256" key="2">
    <source>
        <dbReference type="ARBA" id="ARBA00022448"/>
    </source>
</evidence>
<dbReference type="NCBIfam" id="TIGR04057">
    <property type="entry name" value="SusC_RagA_signa"/>
    <property type="match status" value="1"/>
</dbReference>
<dbReference type="Pfam" id="PF13715">
    <property type="entry name" value="CarbopepD_reg_2"/>
    <property type="match status" value="1"/>
</dbReference>
<dbReference type="FunFam" id="2.170.130.10:FF:000008">
    <property type="entry name" value="SusC/RagA family TonB-linked outer membrane protein"/>
    <property type="match status" value="1"/>
</dbReference>
<dbReference type="PROSITE" id="PS52016">
    <property type="entry name" value="TONB_DEPENDENT_REC_3"/>
    <property type="match status" value="1"/>
</dbReference>
<evidence type="ECO:0000256" key="5">
    <source>
        <dbReference type="ARBA" id="ARBA00023077"/>
    </source>
</evidence>
<dbReference type="Pfam" id="PF07715">
    <property type="entry name" value="Plug"/>
    <property type="match status" value="1"/>
</dbReference>
<dbReference type="Proteomes" id="UP000236592">
    <property type="component" value="Chromosome"/>
</dbReference>
<dbReference type="Gene3D" id="2.60.40.1120">
    <property type="entry name" value="Carboxypeptidase-like, regulatory domain"/>
    <property type="match status" value="1"/>
</dbReference>
<dbReference type="InterPro" id="IPR023997">
    <property type="entry name" value="TonB-dep_OMP_SusC/RagA_CS"/>
</dbReference>
<comment type="subcellular location">
    <subcellularLocation>
        <location evidence="1 8">Cell outer membrane</location>
        <topology evidence="1 8">Multi-pass membrane protein</topology>
    </subcellularLocation>
</comment>
<feature type="domain" description="TonB-dependent receptor-like beta-barrel" evidence="11">
    <location>
        <begin position="447"/>
        <end position="784"/>
    </location>
</feature>
<comment type="similarity">
    <text evidence="8 9">Belongs to the TonB-dependent receptor family.</text>
</comment>
<dbReference type="Gene3D" id="2.170.130.10">
    <property type="entry name" value="TonB-dependent receptor, plug domain"/>
    <property type="match status" value="1"/>
</dbReference>
<dbReference type="GO" id="GO:0009279">
    <property type="term" value="C:cell outer membrane"/>
    <property type="evidence" value="ECO:0007669"/>
    <property type="project" value="UniProtKB-SubCell"/>
</dbReference>
<dbReference type="SUPFAM" id="SSF56935">
    <property type="entry name" value="Porins"/>
    <property type="match status" value="1"/>
</dbReference>
<feature type="domain" description="TonB-dependent receptor plug" evidence="12">
    <location>
        <begin position="139"/>
        <end position="245"/>
    </location>
</feature>
<sequence>MTNFFLSNQVFSFFKGKKFSPYRKAHLALFVGLLLLGAQSVNAQNSTTIKGEVLDGDIGGPLPGVTILVKGTTKGTTTDFDGKYVLPDVDANATLVFSYVGYITHEANISGNSVINVTLKPSLESLDEVIVVGYGTSRKSDLTGSVANVGGEVLEKQSIASVAEALTGRMAGVQVSSPEGSPDSEIQIRVRGGGSLTQDASPLIIVDGFPVNSMSDVSPTDIESLTVLKDASSTAIYGSRGANGVIIITTKSGKEGKIQVNFNAFYGAKTIANTIDVLDPEDFVKWQHEYAMLRDNLQSYEKYFGLWQDQDQYAGVKGNNWQKQIYGQMGEVESRNLSIRGGSEKINFNFNYALYDEKAIMVGSNFKRNNLSFALKNKASDKVDLSMTFRYSDTEINGGGANEQNEVSSADSRLKHSVSYSPIPISGLSTDETDPDITNQLVNPFIAVHDNQRLQLRKNFNLLGSFSWKMTEDLTFKTDLGLDNYNDQDYRFYGKTTYYVTDKTDFPNQPAIEFYDRKRNRFRNANTFNYDFDKILNENHSLKVLVGHEWIFSESNRLSNTVHGLPDFFDIKNAMRLTTQGTPIEIDNFYSPDDKLLSFFGRMNYDFKNRYLLTATFRADASSKFTKENRWGYFPSAAFAWKMSEEAFLDDVSWINTLKLRVSYGEAGNNNIPVGQTVQNFRSSPTLRINNVANFWAPENNLANPDLKWETTITQNLGLDFDLFKGTLSGSIEAYRNITTDLLIRFPTPGTGYDNQYRNMGEVENKGLEGVLNFAAINKENVGLSFAINMSRNINRINSLGVMEDFYDRTNWASSQIGNEYEIAVGGQLGTMVGFKNAGRYEVDDFNYDPVTQEYTLKSGVVNSTDVIGTLRPGSMKLVDVNGDGKVNDDDISVIGNANPDFTGGLTINANAYGFDFTAAFNWSVGNDVYNANKIEFTTANIPNGQYRNLSSIMAEGERWNNIDPNTGQLVTDPTQLAALNENTSMWSPYMARYVFSDWAVEDGSFLRLNNISLGYTVPERFSSQAGLSKLRFYLSANNVFILTNYSGLDPEVSTRRRTPLTPGVDYSPYPKSRQIIFGLNLNF</sequence>
<dbReference type="InterPro" id="IPR023996">
    <property type="entry name" value="TonB-dep_OMP_SusC/RagA"/>
</dbReference>
<evidence type="ECO:0000256" key="8">
    <source>
        <dbReference type="PROSITE-ProRule" id="PRU01360"/>
    </source>
</evidence>
<evidence type="ECO:0000256" key="1">
    <source>
        <dbReference type="ARBA" id="ARBA00004571"/>
    </source>
</evidence>
<evidence type="ECO:0000259" key="12">
    <source>
        <dbReference type="Pfam" id="PF07715"/>
    </source>
</evidence>
<evidence type="ECO:0000256" key="6">
    <source>
        <dbReference type="ARBA" id="ARBA00023136"/>
    </source>
</evidence>
<dbReference type="InterPro" id="IPR008969">
    <property type="entry name" value="CarboxyPept-like_regulatory"/>
</dbReference>
<keyword evidence="3 8" id="KW-1134">Transmembrane beta strand</keyword>
<keyword evidence="4 8" id="KW-0812">Transmembrane</keyword>
<dbReference type="InterPro" id="IPR000531">
    <property type="entry name" value="Beta-barrel_TonB"/>
</dbReference>
<dbReference type="InterPro" id="IPR036942">
    <property type="entry name" value="Beta-barrel_TonB_sf"/>
</dbReference>
<evidence type="ECO:0000256" key="10">
    <source>
        <dbReference type="SAM" id="SignalP"/>
    </source>
</evidence>
<gene>
    <name evidence="13" type="ORF">C1A40_02090</name>
</gene>
<evidence type="ECO:0000256" key="3">
    <source>
        <dbReference type="ARBA" id="ARBA00022452"/>
    </source>
</evidence>
<keyword evidence="5 9" id="KW-0798">TonB box</keyword>
<evidence type="ECO:0000256" key="4">
    <source>
        <dbReference type="ARBA" id="ARBA00022692"/>
    </source>
</evidence>
<keyword evidence="2 8" id="KW-0813">Transport</keyword>
<dbReference type="RefSeq" id="WP_102994446.1">
    <property type="nucleotide sequence ID" value="NZ_CP025938.1"/>
</dbReference>
<keyword evidence="14" id="KW-1185">Reference proteome</keyword>
<dbReference type="KEGG" id="taj:C1A40_02090"/>